<reference evidence="2 3" key="1">
    <citation type="submission" date="2020-06" db="EMBL/GenBank/DDBJ databases">
        <title>Mogibacterium timidum strain W9173 genomic sequence.</title>
        <authorList>
            <person name="Wade W.G."/>
            <person name="Johnston C.D."/>
            <person name="Chen T."/>
            <person name="Dewhirst F.E."/>
        </authorList>
    </citation>
    <scope>NUCLEOTIDE SEQUENCE [LARGE SCALE GENOMIC DNA]</scope>
    <source>
        <strain evidence="2 3">W9173</strain>
    </source>
</reference>
<keyword evidence="1" id="KW-0479">Metal-binding</keyword>
<dbReference type="InterPro" id="IPR058739">
    <property type="entry name" value="NicX"/>
</dbReference>
<dbReference type="InterPro" id="IPR052170">
    <property type="entry name" value="M29_Exopeptidase"/>
</dbReference>
<sequence length="328" mass="36674">MQSTHEGARIIAQEWMKIQNDDRVVIITGRKHKDDAEVIREQCSLLCPSVDMLSVDVEDMHVGILFDKNEQIFDNYTAIIAATDYSLVTTRAAQRAMKCKKRFLSLPLSTNDGKSMLTYDFLQMDTNKSRLMASVIMDYIKHSSLVNVTTAAGTDLRFDMSGRSPGFFNGDVRDGRGFSSASIEVYIPVIENKTEGIMIVDGSLGYIGRAEVPTKVTFSRGRVVSIENTSTGVKLAKYMRGYEDPRIYVAGELGIGLNTFSKCSGRCYIEDESTYGTFHIGLGRNIALGGKQRASGHFDLVSWKPDIYFDNRLVMKRGEITLPEFPLY</sequence>
<keyword evidence="3" id="KW-1185">Reference proteome</keyword>
<evidence type="ECO:0000313" key="2">
    <source>
        <dbReference type="EMBL" id="NWO22639.1"/>
    </source>
</evidence>
<dbReference type="SUPFAM" id="SSF144052">
    <property type="entry name" value="Thermophilic metalloprotease-like"/>
    <property type="match status" value="1"/>
</dbReference>
<dbReference type="Proteomes" id="UP000526307">
    <property type="component" value="Unassembled WGS sequence"/>
</dbReference>
<protein>
    <submittedName>
        <fullName evidence="2">Peptidase</fullName>
    </submittedName>
</protein>
<dbReference type="PANTHER" id="PTHR34448:SF1">
    <property type="entry name" value="BLL6088 PROTEIN"/>
    <property type="match status" value="1"/>
</dbReference>
<comment type="caution">
    <text evidence="2">The sequence shown here is derived from an EMBL/GenBank/DDBJ whole genome shotgun (WGS) entry which is preliminary data.</text>
</comment>
<accession>A0A7Y9B016</accession>
<proteinExistence type="predicted"/>
<evidence type="ECO:0000256" key="1">
    <source>
        <dbReference type="ARBA" id="ARBA00022723"/>
    </source>
</evidence>
<evidence type="ECO:0000313" key="3">
    <source>
        <dbReference type="Proteomes" id="UP000526307"/>
    </source>
</evidence>
<dbReference type="GO" id="GO:0046872">
    <property type="term" value="F:metal ion binding"/>
    <property type="evidence" value="ECO:0007669"/>
    <property type="project" value="UniProtKB-KW"/>
</dbReference>
<dbReference type="PANTHER" id="PTHR34448">
    <property type="entry name" value="AMINOPEPTIDASE"/>
    <property type="match status" value="1"/>
</dbReference>
<dbReference type="RefSeq" id="WP_178978075.1">
    <property type="nucleotide sequence ID" value="NZ_CALIBD010000021.1"/>
</dbReference>
<gene>
    <name evidence="2" type="ORF">HW270_00850</name>
</gene>
<organism evidence="2 3">
    <name type="scientific">Mogibacterium timidum</name>
    <dbReference type="NCBI Taxonomy" id="35519"/>
    <lineage>
        <taxon>Bacteria</taxon>
        <taxon>Bacillati</taxon>
        <taxon>Bacillota</taxon>
        <taxon>Clostridia</taxon>
        <taxon>Peptostreptococcales</taxon>
        <taxon>Anaerovoracaceae</taxon>
        <taxon>Mogibacterium</taxon>
    </lineage>
</organism>
<name>A0A7Y9B016_9FIRM</name>
<dbReference type="EMBL" id="JABXYR010000001">
    <property type="protein sequence ID" value="NWO22639.1"/>
    <property type="molecule type" value="Genomic_DNA"/>
</dbReference>
<dbReference type="AlphaFoldDB" id="A0A7Y9B016"/>
<dbReference type="Pfam" id="PF26233">
    <property type="entry name" value="NicX"/>
    <property type="match status" value="1"/>
</dbReference>